<dbReference type="InterPro" id="IPR011717">
    <property type="entry name" value="TPR-4"/>
</dbReference>
<dbReference type="PANTHER" id="PTHR45641:SF19">
    <property type="entry name" value="NEPHROCYSTIN-3"/>
    <property type="match status" value="1"/>
</dbReference>
<organism evidence="3 4">
    <name type="scientific">Candidatus Mailhella merdigallinarum</name>
    <dbReference type="NCBI Taxonomy" id="2838658"/>
    <lineage>
        <taxon>Bacteria</taxon>
        <taxon>Pseudomonadati</taxon>
        <taxon>Thermodesulfobacteriota</taxon>
        <taxon>Desulfovibrionia</taxon>
        <taxon>Desulfovibrionales</taxon>
        <taxon>Desulfovibrionaceae</taxon>
        <taxon>Mailhella</taxon>
    </lineage>
</organism>
<proteinExistence type="predicted"/>
<reference evidence="3" key="2">
    <citation type="submission" date="2021-04" db="EMBL/GenBank/DDBJ databases">
        <authorList>
            <person name="Gilroy R."/>
        </authorList>
    </citation>
    <scope>NUCLEOTIDE SEQUENCE</scope>
    <source>
        <strain evidence="3">CHK186-16707</strain>
    </source>
</reference>
<dbReference type="InterPro" id="IPR011990">
    <property type="entry name" value="TPR-like_helical_dom_sf"/>
</dbReference>
<dbReference type="InterPro" id="IPR019734">
    <property type="entry name" value="TPR_rpt"/>
</dbReference>
<dbReference type="Proteomes" id="UP000824225">
    <property type="component" value="Unassembled WGS sequence"/>
</dbReference>
<dbReference type="EMBL" id="DXAN01000005">
    <property type="protein sequence ID" value="HJA08153.1"/>
    <property type="molecule type" value="Genomic_DNA"/>
</dbReference>
<keyword evidence="1" id="KW-0677">Repeat</keyword>
<dbReference type="SMART" id="SM00028">
    <property type="entry name" value="TPR"/>
    <property type="match status" value="3"/>
</dbReference>
<name>A0A9D2HBK0_9BACT</name>
<reference evidence="3" key="1">
    <citation type="journal article" date="2021" name="PeerJ">
        <title>Extensive microbial diversity within the chicken gut microbiome revealed by metagenomics and culture.</title>
        <authorList>
            <person name="Gilroy R."/>
            <person name="Ravi A."/>
            <person name="Getino M."/>
            <person name="Pursley I."/>
            <person name="Horton D.L."/>
            <person name="Alikhan N.F."/>
            <person name="Baker D."/>
            <person name="Gharbi K."/>
            <person name="Hall N."/>
            <person name="Watson M."/>
            <person name="Adriaenssens E.M."/>
            <person name="Foster-Nyarko E."/>
            <person name="Jarju S."/>
            <person name="Secka A."/>
            <person name="Antonio M."/>
            <person name="Oren A."/>
            <person name="Chaudhuri R.R."/>
            <person name="La Ragione R."/>
            <person name="Hildebrand F."/>
            <person name="Pallen M.J."/>
        </authorList>
    </citation>
    <scope>NUCLEOTIDE SEQUENCE</scope>
    <source>
        <strain evidence="3">CHK186-16707</strain>
    </source>
</reference>
<dbReference type="Pfam" id="PF07721">
    <property type="entry name" value="TPR_4"/>
    <property type="match status" value="1"/>
</dbReference>
<dbReference type="SUPFAM" id="SSF48452">
    <property type="entry name" value="TPR-like"/>
    <property type="match status" value="2"/>
</dbReference>
<gene>
    <name evidence="3" type="ORF">H9962_03025</name>
</gene>
<dbReference type="Pfam" id="PF13424">
    <property type="entry name" value="TPR_12"/>
    <property type="match status" value="3"/>
</dbReference>
<comment type="caution">
    <text evidence="3">The sequence shown here is derived from an EMBL/GenBank/DDBJ whole genome shotgun (WGS) entry which is preliminary data.</text>
</comment>
<evidence type="ECO:0000256" key="2">
    <source>
        <dbReference type="ARBA" id="ARBA00022803"/>
    </source>
</evidence>
<sequence>MSETLDRARDCLKRGRPAEALELLTPLLEAEDSAVRAPALEAAGLACHALGRLEESAILFGRLLADLKELFGPRHPHVALALENVARLEQDRGRADLALPLGRDALTMLLQTLGTEHPEVARARLNLSTHLYALKRYDEAETEQKEALRVWEARDGRRSRHVATCLNNLGRLCEEKGELRRGVDLHREAVSIRRELLGDHPETAFSLANLGVALLSAGDLEEGARTLEEALALHDRLGSGASPEAATCRLNLATCHRLLGQAPDAGD</sequence>
<evidence type="ECO:0000313" key="3">
    <source>
        <dbReference type="EMBL" id="HJA08153.1"/>
    </source>
</evidence>
<protein>
    <submittedName>
        <fullName evidence="3">Tetratricopeptide repeat protein</fullName>
    </submittedName>
</protein>
<dbReference type="GO" id="GO:0042802">
    <property type="term" value="F:identical protein binding"/>
    <property type="evidence" value="ECO:0007669"/>
    <property type="project" value="InterPro"/>
</dbReference>
<dbReference type="Gene3D" id="1.25.40.10">
    <property type="entry name" value="Tetratricopeptide repeat domain"/>
    <property type="match status" value="2"/>
</dbReference>
<accession>A0A9D2HBK0</accession>
<evidence type="ECO:0000256" key="1">
    <source>
        <dbReference type="ARBA" id="ARBA00022737"/>
    </source>
</evidence>
<dbReference type="PANTHER" id="PTHR45641">
    <property type="entry name" value="TETRATRICOPEPTIDE REPEAT PROTEIN (AFU_ORTHOLOGUE AFUA_6G03870)"/>
    <property type="match status" value="1"/>
</dbReference>
<dbReference type="AlphaFoldDB" id="A0A9D2HBK0"/>
<evidence type="ECO:0000313" key="4">
    <source>
        <dbReference type="Proteomes" id="UP000824225"/>
    </source>
</evidence>
<keyword evidence="2" id="KW-0802">TPR repeat</keyword>